<name>A0ACB9FN32_ARCLA</name>
<protein>
    <submittedName>
        <fullName evidence="1">Uncharacterized protein</fullName>
    </submittedName>
</protein>
<organism evidence="1 2">
    <name type="scientific">Arctium lappa</name>
    <name type="common">Greater burdock</name>
    <name type="synonym">Lappa major</name>
    <dbReference type="NCBI Taxonomy" id="4217"/>
    <lineage>
        <taxon>Eukaryota</taxon>
        <taxon>Viridiplantae</taxon>
        <taxon>Streptophyta</taxon>
        <taxon>Embryophyta</taxon>
        <taxon>Tracheophyta</taxon>
        <taxon>Spermatophyta</taxon>
        <taxon>Magnoliopsida</taxon>
        <taxon>eudicotyledons</taxon>
        <taxon>Gunneridae</taxon>
        <taxon>Pentapetalae</taxon>
        <taxon>asterids</taxon>
        <taxon>campanulids</taxon>
        <taxon>Asterales</taxon>
        <taxon>Asteraceae</taxon>
        <taxon>Carduoideae</taxon>
        <taxon>Cardueae</taxon>
        <taxon>Arctiinae</taxon>
        <taxon>Arctium</taxon>
    </lineage>
</organism>
<gene>
    <name evidence="1" type="ORF">L6452_03311</name>
</gene>
<accession>A0ACB9FN32</accession>
<proteinExistence type="predicted"/>
<dbReference type="EMBL" id="CM042047">
    <property type="protein sequence ID" value="KAI3772136.1"/>
    <property type="molecule type" value="Genomic_DNA"/>
</dbReference>
<dbReference type="Proteomes" id="UP001055879">
    <property type="component" value="Linkage Group LG01"/>
</dbReference>
<evidence type="ECO:0000313" key="1">
    <source>
        <dbReference type="EMBL" id="KAI3772136.1"/>
    </source>
</evidence>
<reference evidence="2" key="1">
    <citation type="journal article" date="2022" name="Mol. Ecol. Resour.">
        <title>The genomes of chicory, endive, great burdock and yacon provide insights into Asteraceae palaeo-polyploidization history and plant inulin production.</title>
        <authorList>
            <person name="Fan W."/>
            <person name="Wang S."/>
            <person name="Wang H."/>
            <person name="Wang A."/>
            <person name="Jiang F."/>
            <person name="Liu H."/>
            <person name="Zhao H."/>
            <person name="Xu D."/>
            <person name="Zhang Y."/>
        </authorList>
    </citation>
    <scope>NUCLEOTIDE SEQUENCE [LARGE SCALE GENOMIC DNA]</scope>
    <source>
        <strain evidence="2">cv. Niubang</strain>
    </source>
</reference>
<sequence>MGASFSSKASNEDLTLKTIRVMHLNGSVDGYEDPATVDQVTSNFPNHFLCSPIEILQTGLVPLKLHHQLTSGQIYFILPNSTLKFNSSPVDLTSLTRKLTNIAKTGHCSAKSVPAASRSANPRLCNPQGRKCGENVVKSMLRSQKSPLWKPNLTTIIEG</sequence>
<reference evidence="1 2" key="2">
    <citation type="journal article" date="2022" name="Mol. Ecol. Resour.">
        <title>The genomes of chicory, endive, great burdock and yacon provide insights into Asteraceae paleo-polyploidization history and plant inulin production.</title>
        <authorList>
            <person name="Fan W."/>
            <person name="Wang S."/>
            <person name="Wang H."/>
            <person name="Wang A."/>
            <person name="Jiang F."/>
            <person name="Liu H."/>
            <person name="Zhao H."/>
            <person name="Xu D."/>
            <person name="Zhang Y."/>
        </authorList>
    </citation>
    <scope>NUCLEOTIDE SEQUENCE [LARGE SCALE GENOMIC DNA]</scope>
    <source>
        <strain evidence="2">cv. Niubang</strain>
    </source>
</reference>
<keyword evidence="2" id="KW-1185">Reference proteome</keyword>
<evidence type="ECO:0000313" key="2">
    <source>
        <dbReference type="Proteomes" id="UP001055879"/>
    </source>
</evidence>
<comment type="caution">
    <text evidence="1">The sequence shown here is derived from an EMBL/GenBank/DDBJ whole genome shotgun (WGS) entry which is preliminary data.</text>
</comment>